<dbReference type="PANTHER" id="PTHR45527:SF1">
    <property type="entry name" value="FATTY ACID SYNTHASE"/>
    <property type="match status" value="1"/>
</dbReference>
<feature type="domain" description="Carrier" evidence="4">
    <location>
        <begin position="1"/>
        <end position="75"/>
    </location>
</feature>
<dbReference type="Proteomes" id="UP001139485">
    <property type="component" value="Unassembled WGS sequence"/>
</dbReference>
<dbReference type="Gene3D" id="3.30.559.30">
    <property type="entry name" value="Nonribosomal peptide synthetase, condensation domain"/>
    <property type="match status" value="1"/>
</dbReference>
<name>A0A9X2DAZ7_9ACTN</name>
<dbReference type="RefSeq" id="WP_250828803.1">
    <property type="nucleotide sequence ID" value="NZ_JAMOIL010000041.1"/>
</dbReference>
<dbReference type="GO" id="GO:0008610">
    <property type="term" value="P:lipid biosynthetic process"/>
    <property type="evidence" value="ECO:0007669"/>
    <property type="project" value="UniProtKB-ARBA"/>
</dbReference>
<protein>
    <submittedName>
        <fullName evidence="5">Condensation domain-containing protein</fullName>
    </submittedName>
</protein>
<evidence type="ECO:0000259" key="4">
    <source>
        <dbReference type="PROSITE" id="PS50075"/>
    </source>
</evidence>
<keyword evidence="2" id="KW-0596">Phosphopantetheine</keyword>
<dbReference type="GO" id="GO:0044550">
    <property type="term" value="P:secondary metabolite biosynthetic process"/>
    <property type="evidence" value="ECO:0007669"/>
    <property type="project" value="TreeGrafter"/>
</dbReference>
<proteinExistence type="predicted"/>
<comment type="cofactor">
    <cofactor evidence="1">
        <name>pantetheine 4'-phosphate</name>
        <dbReference type="ChEBI" id="CHEBI:47942"/>
    </cofactor>
</comment>
<dbReference type="InterPro" id="IPR023213">
    <property type="entry name" value="CAT-like_dom_sf"/>
</dbReference>
<gene>
    <name evidence="5" type="ORF">M8330_20225</name>
</gene>
<dbReference type="GO" id="GO:0003824">
    <property type="term" value="F:catalytic activity"/>
    <property type="evidence" value="ECO:0007669"/>
    <property type="project" value="InterPro"/>
</dbReference>
<dbReference type="GO" id="GO:0005737">
    <property type="term" value="C:cytoplasm"/>
    <property type="evidence" value="ECO:0007669"/>
    <property type="project" value="TreeGrafter"/>
</dbReference>
<dbReference type="InterPro" id="IPR009081">
    <property type="entry name" value="PP-bd_ACP"/>
</dbReference>
<dbReference type="EMBL" id="JAMOIL010000041">
    <property type="protein sequence ID" value="MCM0622620.1"/>
    <property type="molecule type" value="Genomic_DNA"/>
</dbReference>
<comment type="caution">
    <text evidence="5">The sequence shown here is derived from an EMBL/GenBank/DDBJ whole genome shotgun (WGS) entry which is preliminary data.</text>
</comment>
<keyword evidence="6" id="KW-1185">Reference proteome</keyword>
<organism evidence="5 6">
    <name type="scientific">Nocardioides bruguierae</name>
    <dbReference type="NCBI Taxonomy" id="2945102"/>
    <lineage>
        <taxon>Bacteria</taxon>
        <taxon>Bacillati</taxon>
        <taxon>Actinomycetota</taxon>
        <taxon>Actinomycetes</taxon>
        <taxon>Propionibacteriales</taxon>
        <taxon>Nocardioidaceae</taxon>
        <taxon>Nocardioides</taxon>
    </lineage>
</organism>
<evidence type="ECO:0000313" key="6">
    <source>
        <dbReference type="Proteomes" id="UP001139485"/>
    </source>
</evidence>
<evidence type="ECO:0000256" key="2">
    <source>
        <dbReference type="ARBA" id="ARBA00022450"/>
    </source>
</evidence>
<dbReference type="GO" id="GO:0031177">
    <property type="term" value="F:phosphopantetheine binding"/>
    <property type="evidence" value="ECO:0007669"/>
    <property type="project" value="InterPro"/>
</dbReference>
<dbReference type="Pfam" id="PF00550">
    <property type="entry name" value="PP-binding"/>
    <property type="match status" value="1"/>
</dbReference>
<dbReference type="AlphaFoldDB" id="A0A9X2DAZ7"/>
<dbReference type="SMART" id="SM00823">
    <property type="entry name" value="PKS_PP"/>
    <property type="match status" value="1"/>
</dbReference>
<dbReference type="InterPro" id="IPR036736">
    <property type="entry name" value="ACP-like_sf"/>
</dbReference>
<dbReference type="Gene3D" id="3.30.559.10">
    <property type="entry name" value="Chloramphenicol acetyltransferase-like domain"/>
    <property type="match status" value="1"/>
</dbReference>
<evidence type="ECO:0000256" key="3">
    <source>
        <dbReference type="ARBA" id="ARBA00022553"/>
    </source>
</evidence>
<evidence type="ECO:0000256" key="1">
    <source>
        <dbReference type="ARBA" id="ARBA00001957"/>
    </source>
</evidence>
<dbReference type="Pfam" id="PF00668">
    <property type="entry name" value="Condensation"/>
    <property type="match status" value="1"/>
</dbReference>
<dbReference type="GO" id="GO:0043041">
    <property type="term" value="P:amino acid activation for nonribosomal peptide biosynthetic process"/>
    <property type="evidence" value="ECO:0007669"/>
    <property type="project" value="TreeGrafter"/>
</dbReference>
<reference evidence="5" key="1">
    <citation type="submission" date="2022-05" db="EMBL/GenBank/DDBJ databases">
        <authorList>
            <person name="Tuo L."/>
        </authorList>
    </citation>
    <scope>NUCLEOTIDE SEQUENCE</scope>
    <source>
        <strain evidence="5">BSK12Z-4</strain>
    </source>
</reference>
<dbReference type="Gene3D" id="1.10.1200.10">
    <property type="entry name" value="ACP-like"/>
    <property type="match status" value="1"/>
</dbReference>
<dbReference type="PANTHER" id="PTHR45527">
    <property type="entry name" value="NONRIBOSOMAL PEPTIDE SYNTHETASE"/>
    <property type="match status" value="1"/>
</dbReference>
<sequence length="503" mass="55193">MLADLVGRLTAAVADVLRIEDVDPDASFLNLGGTSLDAVRVRARFAASTGYSFDVVDLLRSERLGELALHAAPATERPSGSDSHPLRASDAQLWMLAAEQADPDHPKFQFACAFEVDGPLDVPALAGALEDTHRAHEVLHTSFAPAGDEWTVEVHSEPLSVEIVDGVDPELVHDRLSALAQEHFPAEGPDRWRVVLVSTGPARHYLGISFDHRVVDGWSLNILLDEISRRYLARLSETGPEPAAPSYLDLLRGLDDETRRRRRTAAVDFWRVRLPAKYQDYPFTLPGRLGDPAGDSRVLSVAVSEEVADALHRTATMVGQTVWVVATSALAQVLHRRTGSTSVRILTSAANRSYGTESTVGWFANGLLNTYRLAAGSTLSERLEEVARESTAASAFSDVPARYVRCGLWPDAPAGYRTDSQIYLAVNEEWTKPLTIHGCTVKGIATDTAADSPGIELFLEASSTGWVLDAFFFESEYPMNLVRELMDEFLTEIRNNWLEVESK</sequence>
<evidence type="ECO:0000313" key="5">
    <source>
        <dbReference type="EMBL" id="MCM0622620.1"/>
    </source>
</evidence>
<dbReference type="PROSITE" id="PS50075">
    <property type="entry name" value="CARRIER"/>
    <property type="match status" value="1"/>
</dbReference>
<dbReference type="SUPFAM" id="SSF52777">
    <property type="entry name" value="CoA-dependent acyltransferases"/>
    <property type="match status" value="2"/>
</dbReference>
<dbReference type="InterPro" id="IPR020806">
    <property type="entry name" value="PKS_PP-bd"/>
</dbReference>
<accession>A0A9X2DAZ7</accession>
<keyword evidence="3" id="KW-0597">Phosphoprotein</keyword>
<dbReference type="InterPro" id="IPR001242">
    <property type="entry name" value="Condensation_dom"/>
</dbReference>
<dbReference type="SUPFAM" id="SSF47336">
    <property type="entry name" value="ACP-like"/>
    <property type="match status" value="1"/>
</dbReference>